<dbReference type="InterPro" id="IPR047817">
    <property type="entry name" value="ABC2_TM_bact-type"/>
</dbReference>
<dbReference type="InterPro" id="IPR000412">
    <property type="entry name" value="ABC_2_transport"/>
</dbReference>
<dbReference type="GO" id="GO:0046677">
    <property type="term" value="P:response to antibiotic"/>
    <property type="evidence" value="ECO:0007669"/>
    <property type="project" value="UniProtKB-KW"/>
</dbReference>
<feature type="domain" description="ABC transmembrane type-2" evidence="11">
    <location>
        <begin position="67"/>
        <end position="288"/>
    </location>
</feature>
<comment type="similarity">
    <text evidence="2 10">Belongs to the ABC-2 integral membrane protein family.</text>
</comment>
<feature type="transmembrane region" description="Helical" evidence="10">
    <location>
        <begin position="210"/>
        <end position="232"/>
    </location>
</feature>
<protein>
    <recommendedName>
        <fullName evidence="10">Transport permease protein</fullName>
    </recommendedName>
</protein>
<feature type="transmembrane region" description="Helical" evidence="10">
    <location>
        <begin position="265"/>
        <end position="286"/>
    </location>
</feature>
<dbReference type="RefSeq" id="WP_035060958.1">
    <property type="nucleotide sequence ID" value="NZ_AXCZ01000102.1"/>
</dbReference>
<feature type="transmembrane region" description="Helical" evidence="10">
    <location>
        <begin position="102"/>
        <end position="120"/>
    </location>
</feature>
<evidence type="ECO:0000256" key="7">
    <source>
        <dbReference type="ARBA" id="ARBA00022989"/>
    </source>
</evidence>
<dbReference type="InterPro" id="IPR013525">
    <property type="entry name" value="ABC2_TM"/>
</dbReference>
<dbReference type="PROSITE" id="PS51012">
    <property type="entry name" value="ABC_TM2"/>
    <property type="match status" value="1"/>
</dbReference>
<evidence type="ECO:0000256" key="3">
    <source>
        <dbReference type="ARBA" id="ARBA00022448"/>
    </source>
</evidence>
<evidence type="ECO:0000256" key="8">
    <source>
        <dbReference type="ARBA" id="ARBA00023136"/>
    </source>
</evidence>
<feature type="transmembrane region" description="Helical" evidence="10">
    <location>
        <begin position="70"/>
        <end position="90"/>
    </location>
</feature>
<dbReference type="PANTHER" id="PTHR30413">
    <property type="entry name" value="INNER MEMBRANE TRANSPORT PERMEASE"/>
    <property type="match status" value="1"/>
</dbReference>
<accession>A0A0A0BXV3</accession>
<evidence type="ECO:0000313" key="12">
    <source>
        <dbReference type="EMBL" id="KGM12019.1"/>
    </source>
</evidence>
<feature type="transmembrane region" description="Helical" evidence="10">
    <location>
        <begin position="141"/>
        <end position="165"/>
    </location>
</feature>
<evidence type="ECO:0000256" key="10">
    <source>
        <dbReference type="RuleBase" id="RU361157"/>
    </source>
</evidence>
<keyword evidence="4 10" id="KW-1003">Cell membrane</keyword>
<sequence length="295" mass="31827">ATDGEHGGPSAPGSAQEALALATEHGLRRVDSKPGLAAYLRDVWRHRALTVELAKAKAYDRNQNNYLGQLWAALNPLLLVGAYFFVFGFLLDVSRGTDNYVAFLATGIFIFLFIAGALSAGAKAITGHQSLIRSVRFPRAVLPISIAMAETLILLPALGVLLIILPLAGEPIQLEWLLLPAAVVLLFVFCTGLGMLVARAASASRDVLNLVPLVVRLARYVSGVFFSIEAYAPGALGLVMQYQPVAVYLNLVRSCMLSGHPQDPVLWGVAAGWAVLFVVAGTYVFWRAEHRYGRE</sequence>
<dbReference type="GO" id="GO:0015920">
    <property type="term" value="P:lipopolysaccharide transport"/>
    <property type="evidence" value="ECO:0007669"/>
    <property type="project" value="TreeGrafter"/>
</dbReference>
<dbReference type="EMBL" id="AXCZ01000102">
    <property type="protein sequence ID" value="KGM12019.1"/>
    <property type="molecule type" value="Genomic_DNA"/>
</dbReference>
<evidence type="ECO:0000256" key="6">
    <source>
        <dbReference type="ARBA" id="ARBA00022692"/>
    </source>
</evidence>
<evidence type="ECO:0000256" key="5">
    <source>
        <dbReference type="ARBA" id="ARBA00022519"/>
    </source>
</evidence>
<evidence type="ECO:0000259" key="11">
    <source>
        <dbReference type="PROSITE" id="PS51012"/>
    </source>
</evidence>
<dbReference type="PANTHER" id="PTHR30413:SF8">
    <property type="entry name" value="TRANSPORT PERMEASE PROTEIN"/>
    <property type="match status" value="1"/>
</dbReference>
<dbReference type="Proteomes" id="UP000054314">
    <property type="component" value="Unassembled WGS sequence"/>
</dbReference>
<gene>
    <name evidence="12" type="ORF">N869_02120</name>
</gene>
<comment type="subcellular location">
    <subcellularLocation>
        <location evidence="1">Cell inner membrane</location>
        <topology evidence="1">Multi-pass membrane protein</topology>
    </subcellularLocation>
    <subcellularLocation>
        <location evidence="10">Cell membrane</location>
        <topology evidence="10">Multi-pass membrane protein</topology>
    </subcellularLocation>
</comment>
<reference evidence="12 13" key="1">
    <citation type="submission" date="2013-08" db="EMBL/GenBank/DDBJ databases">
        <title>Genome sequencing of Cellulomonas bogoriensis 69B4.</title>
        <authorList>
            <person name="Chen F."/>
            <person name="Li Y."/>
            <person name="Wang G."/>
        </authorList>
    </citation>
    <scope>NUCLEOTIDE SEQUENCE [LARGE SCALE GENOMIC DNA]</scope>
    <source>
        <strain evidence="12 13">69B4</strain>
    </source>
</reference>
<keyword evidence="8 10" id="KW-0472">Membrane</keyword>
<evidence type="ECO:0000256" key="9">
    <source>
        <dbReference type="ARBA" id="ARBA00023251"/>
    </source>
</evidence>
<dbReference type="AlphaFoldDB" id="A0A0A0BXV3"/>
<dbReference type="GO" id="GO:0140359">
    <property type="term" value="F:ABC-type transporter activity"/>
    <property type="evidence" value="ECO:0007669"/>
    <property type="project" value="InterPro"/>
</dbReference>
<dbReference type="Pfam" id="PF01061">
    <property type="entry name" value="ABC2_membrane"/>
    <property type="match status" value="1"/>
</dbReference>
<evidence type="ECO:0000256" key="4">
    <source>
        <dbReference type="ARBA" id="ARBA00022475"/>
    </source>
</evidence>
<keyword evidence="6 10" id="KW-0812">Transmembrane</keyword>
<evidence type="ECO:0000256" key="1">
    <source>
        <dbReference type="ARBA" id="ARBA00004429"/>
    </source>
</evidence>
<name>A0A0A0BXV3_9CELL</name>
<organism evidence="12 13">
    <name type="scientific">Cellulomonas bogoriensis 69B4 = DSM 16987</name>
    <dbReference type="NCBI Taxonomy" id="1386082"/>
    <lineage>
        <taxon>Bacteria</taxon>
        <taxon>Bacillati</taxon>
        <taxon>Actinomycetota</taxon>
        <taxon>Actinomycetes</taxon>
        <taxon>Micrococcales</taxon>
        <taxon>Cellulomonadaceae</taxon>
        <taxon>Cellulomonas</taxon>
    </lineage>
</organism>
<feature type="non-terminal residue" evidence="12">
    <location>
        <position position="1"/>
    </location>
</feature>
<comment type="caution">
    <text evidence="12">The sequence shown here is derived from an EMBL/GenBank/DDBJ whole genome shotgun (WGS) entry which is preliminary data.</text>
</comment>
<keyword evidence="5" id="KW-0997">Cell inner membrane</keyword>
<feature type="transmembrane region" description="Helical" evidence="10">
    <location>
        <begin position="177"/>
        <end position="198"/>
    </location>
</feature>
<dbReference type="GO" id="GO:0043190">
    <property type="term" value="C:ATP-binding cassette (ABC) transporter complex"/>
    <property type="evidence" value="ECO:0007669"/>
    <property type="project" value="InterPro"/>
</dbReference>
<keyword evidence="9" id="KW-0046">Antibiotic resistance</keyword>
<proteinExistence type="inferred from homology"/>
<keyword evidence="13" id="KW-1185">Reference proteome</keyword>
<evidence type="ECO:0000256" key="2">
    <source>
        <dbReference type="ARBA" id="ARBA00007783"/>
    </source>
</evidence>
<evidence type="ECO:0000313" key="13">
    <source>
        <dbReference type="Proteomes" id="UP000054314"/>
    </source>
</evidence>
<keyword evidence="3 10" id="KW-0813">Transport</keyword>
<dbReference type="PRINTS" id="PR00164">
    <property type="entry name" value="ABC2TRNSPORT"/>
</dbReference>
<keyword evidence="7 10" id="KW-1133">Transmembrane helix</keyword>